<name>A0AA40AC84_9PEZI</name>
<evidence type="ECO:0000313" key="1">
    <source>
        <dbReference type="EMBL" id="KAK0713023.1"/>
    </source>
</evidence>
<sequence length="206" mass="23294">MPRKRYPNRKVWTNSSHGALLSTVAPHCRARQGMLSHGQQIIIIQSPKTKAASVRQLLYVQHVACLEPRYREGRQLPTFQMVIIAKTDCQRHTGRRSSVVAWRRLQVAVSVSSAQRDRKRERGPVGIHMPACMWVSYSYVRAVLHAGAVACRGFVCVKNTTPTDQCHYLPELRLGKPNPTSALSFPFFFFSFRCPLSSFCLSHTAV</sequence>
<organism evidence="1 2">
    <name type="scientific">Lasiosphaeria miniovina</name>
    <dbReference type="NCBI Taxonomy" id="1954250"/>
    <lineage>
        <taxon>Eukaryota</taxon>
        <taxon>Fungi</taxon>
        <taxon>Dikarya</taxon>
        <taxon>Ascomycota</taxon>
        <taxon>Pezizomycotina</taxon>
        <taxon>Sordariomycetes</taxon>
        <taxon>Sordariomycetidae</taxon>
        <taxon>Sordariales</taxon>
        <taxon>Lasiosphaeriaceae</taxon>
        <taxon>Lasiosphaeria</taxon>
    </lineage>
</organism>
<gene>
    <name evidence="1" type="ORF">B0T26DRAFT_715986</name>
</gene>
<dbReference type="AlphaFoldDB" id="A0AA40AC84"/>
<dbReference type="EMBL" id="JAUIRO010000005">
    <property type="protein sequence ID" value="KAK0713023.1"/>
    <property type="molecule type" value="Genomic_DNA"/>
</dbReference>
<dbReference type="GeneID" id="85325529"/>
<protein>
    <submittedName>
        <fullName evidence="1">Uncharacterized protein</fullName>
    </submittedName>
</protein>
<accession>A0AA40AC84</accession>
<keyword evidence="2" id="KW-1185">Reference proteome</keyword>
<comment type="caution">
    <text evidence="1">The sequence shown here is derived from an EMBL/GenBank/DDBJ whole genome shotgun (WGS) entry which is preliminary data.</text>
</comment>
<evidence type="ECO:0000313" key="2">
    <source>
        <dbReference type="Proteomes" id="UP001172101"/>
    </source>
</evidence>
<dbReference type="RefSeq" id="XP_060294346.1">
    <property type="nucleotide sequence ID" value="XM_060442259.1"/>
</dbReference>
<reference evidence="1" key="1">
    <citation type="submission" date="2023-06" db="EMBL/GenBank/DDBJ databases">
        <title>Genome-scale phylogeny and comparative genomics of the fungal order Sordariales.</title>
        <authorList>
            <consortium name="Lawrence Berkeley National Laboratory"/>
            <person name="Hensen N."/>
            <person name="Bonometti L."/>
            <person name="Westerberg I."/>
            <person name="Brannstrom I.O."/>
            <person name="Guillou S."/>
            <person name="Cros-Aarteil S."/>
            <person name="Calhoun S."/>
            <person name="Haridas S."/>
            <person name="Kuo A."/>
            <person name="Mondo S."/>
            <person name="Pangilinan J."/>
            <person name="Riley R."/>
            <person name="LaButti K."/>
            <person name="Andreopoulos B."/>
            <person name="Lipzen A."/>
            <person name="Chen C."/>
            <person name="Yanf M."/>
            <person name="Daum C."/>
            <person name="Ng V."/>
            <person name="Clum A."/>
            <person name="Steindorff A."/>
            <person name="Ohm R."/>
            <person name="Martin F."/>
            <person name="Silar P."/>
            <person name="Natvig D."/>
            <person name="Lalanne C."/>
            <person name="Gautier V."/>
            <person name="Ament-velasquez S.L."/>
            <person name="Kruys A."/>
            <person name="Hutchinson M.I."/>
            <person name="Powell A.J."/>
            <person name="Barry K."/>
            <person name="Miller A.N."/>
            <person name="Grigoriev I.V."/>
            <person name="Debuchy R."/>
            <person name="Gladieux P."/>
            <person name="Thoren M.H."/>
            <person name="Johannesson H."/>
        </authorList>
    </citation>
    <scope>NUCLEOTIDE SEQUENCE</scope>
    <source>
        <strain evidence="1">SMH2392-1A</strain>
    </source>
</reference>
<proteinExistence type="predicted"/>
<dbReference type="Proteomes" id="UP001172101">
    <property type="component" value="Unassembled WGS sequence"/>
</dbReference>